<evidence type="ECO:0008006" key="3">
    <source>
        <dbReference type="Google" id="ProtNLM"/>
    </source>
</evidence>
<organism evidence="1 2">
    <name type="scientific">Choanephora cucurbitarum</name>
    <dbReference type="NCBI Taxonomy" id="101091"/>
    <lineage>
        <taxon>Eukaryota</taxon>
        <taxon>Fungi</taxon>
        <taxon>Fungi incertae sedis</taxon>
        <taxon>Mucoromycota</taxon>
        <taxon>Mucoromycotina</taxon>
        <taxon>Mucoromycetes</taxon>
        <taxon>Mucorales</taxon>
        <taxon>Mucorineae</taxon>
        <taxon>Choanephoraceae</taxon>
        <taxon>Choanephoroideae</taxon>
        <taxon>Choanephora</taxon>
    </lineage>
</organism>
<gene>
    <name evidence="1" type="ORF">A0J61_11817</name>
</gene>
<reference evidence="1 2" key="1">
    <citation type="submission" date="2016-03" db="EMBL/GenBank/DDBJ databases">
        <title>Choanephora cucurbitarum.</title>
        <authorList>
            <person name="Min B."/>
            <person name="Park H."/>
            <person name="Park J.-H."/>
            <person name="Shin H.-D."/>
            <person name="Choi I.-G."/>
        </authorList>
    </citation>
    <scope>NUCLEOTIDE SEQUENCE [LARGE SCALE GENOMIC DNA]</scope>
    <source>
        <strain evidence="1 2">KUS-F28377</strain>
    </source>
</reference>
<evidence type="ECO:0000313" key="1">
    <source>
        <dbReference type="EMBL" id="OBZ80134.1"/>
    </source>
</evidence>
<protein>
    <recommendedName>
        <fullName evidence="3">Reverse transcriptase zinc-binding domain-containing protein</fullName>
    </recommendedName>
</protein>
<sequence length="153" mass="17807">MILSNLLPETTSSSLPRISASQWQAFVDAPMQYNVRNVWYRLIHRQLSSRARLCPLMRDVEDDRCRVCHDIESDEHMLFTCPGKLSLSTLQLNLFNIRSPDRVSIYDILGAILQTIWRTHWDEVFNSVAFVEGSVLNATHKKILRFKAFLELK</sequence>
<name>A0A1C7MYD2_9FUNG</name>
<dbReference type="Proteomes" id="UP000093000">
    <property type="component" value="Unassembled WGS sequence"/>
</dbReference>
<dbReference type="OrthoDB" id="2278241at2759"/>
<proteinExistence type="predicted"/>
<evidence type="ECO:0000313" key="2">
    <source>
        <dbReference type="Proteomes" id="UP000093000"/>
    </source>
</evidence>
<comment type="caution">
    <text evidence="1">The sequence shown here is derived from an EMBL/GenBank/DDBJ whole genome shotgun (WGS) entry which is preliminary data.</text>
</comment>
<accession>A0A1C7MYD2</accession>
<keyword evidence="2" id="KW-1185">Reference proteome</keyword>
<dbReference type="AlphaFoldDB" id="A0A1C7MYD2"/>
<dbReference type="EMBL" id="LUGH01002533">
    <property type="protein sequence ID" value="OBZ80134.1"/>
    <property type="molecule type" value="Genomic_DNA"/>
</dbReference>
<dbReference type="InParanoid" id="A0A1C7MYD2"/>